<accession>A0A4Y2T429</accession>
<dbReference type="AlphaFoldDB" id="A0A4Y2T429"/>
<protein>
    <submittedName>
        <fullName evidence="1">Uncharacterized protein</fullName>
    </submittedName>
</protein>
<sequence>MLADVHKTKRLGSVFCAVLTEVQVREGVNSYTRWQPVMKLGFLIVLQESKQQRWSTERSSNQQRCQRKSCALILGQTGHSLAEFLPRGETISTRYDTAKTFRKLRAIQKTKAGMLSQALQCPLP</sequence>
<evidence type="ECO:0000313" key="2">
    <source>
        <dbReference type="Proteomes" id="UP000499080"/>
    </source>
</evidence>
<dbReference type="EMBL" id="BGPR01025194">
    <property type="protein sequence ID" value="GBN93885.1"/>
    <property type="molecule type" value="Genomic_DNA"/>
</dbReference>
<dbReference type="Proteomes" id="UP000499080">
    <property type="component" value="Unassembled WGS sequence"/>
</dbReference>
<reference evidence="1 2" key="1">
    <citation type="journal article" date="2019" name="Sci. Rep.">
        <title>Orb-weaving spider Araneus ventricosus genome elucidates the spidroin gene catalogue.</title>
        <authorList>
            <person name="Kono N."/>
            <person name="Nakamura H."/>
            <person name="Ohtoshi R."/>
            <person name="Moran D.A.P."/>
            <person name="Shinohara A."/>
            <person name="Yoshida Y."/>
            <person name="Fujiwara M."/>
            <person name="Mori M."/>
            <person name="Tomita M."/>
            <person name="Arakawa K."/>
        </authorList>
    </citation>
    <scope>NUCLEOTIDE SEQUENCE [LARGE SCALE GENOMIC DNA]</scope>
</reference>
<proteinExistence type="predicted"/>
<name>A0A4Y2T429_ARAVE</name>
<gene>
    <name evidence="1" type="ORF">AVEN_213767_1</name>
</gene>
<keyword evidence="2" id="KW-1185">Reference proteome</keyword>
<organism evidence="1 2">
    <name type="scientific">Araneus ventricosus</name>
    <name type="common">Orbweaver spider</name>
    <name type="synonym">Epeira ventricosa</name>
    <dbReference type="NCBI Taxonomy" id="182803"/>
    <lineage>
        <taxon>Eukaryota</taxon>
        <taxon>Metazoa</taxon>
        <taxon>Ecdysozoa</taxon>
        <taxon>Arthropoda</taxon>
        <taxon>Chelicerata</taxon>
        <taxon>Arachnida</taxon>
        <taxon>Araneae</taxon>
        <taxon>Araneomorphae</taxon>
        <taxon>Entelegynae</taxon>
        <taxon>Araneoidea</taxon>
        <taxon>Araneidae</taxon>
        <taxon>Araneus</taxon>
    </lineage>
</organism>
<comment type="caution">
    <text evidence="1">The sequence shown here is derived from an EMBL/GenBank/DDBJ whole genome shotgun (WGS) entry which is preliminary data.</text>
</comment>
<evidence type="ECO:0000313" key="1">
    <source>
        <dbReference type="EMBL" id="GBN93885.1"/>
    </source>
</evidence>